<protein>
    <submittedName>
        <fullName evidence="2">Amidohydrolase family protein</fullName>
    </submittedName>
</protein>
<dbReference type="Gene3D" id="3.20.20.140">
    <property type="entry name" value="Metal-dependent hydrolases"/>
    <property type="match status" value="1"/>
</dbReference>
<name>A0A6N6W451_9BURK</name>
<proteinExistence type="predicted"/>
<dbReference type="AlphaFoldDB" id="A0A6N6W451"/>
<dbReference type="PANTHER" id="PTHR35563">
    <property type="entry name" value="BARREL METAL-DEPENDENT HYDROLASE, PUTATIVE (AFU_ORTHOLOGUE AFUA_1G16240)-RELATED"/>
    <property type="match status" value="1"/>
</dbReference>
<dbReference type="Proteomes" id="UP000463700">
    <property type="component" value="Unassembled WGS sequence"/>
</dbReference>
<comment type="caution">
    <text evidence="2">The sequence shown here is derived from an EMBL/GenBank/DDBJ whole genome shotgun (WGS) entry which is preliminary data.</text>
</comment>
<dbReference type="Pfam" id="PF04909">
    <property type="entry name" value="Amidohydro_2"/>
    <property type="match status" value="1"/>
</dbReference>
<dbReference type="SUPFAM" id="SSF51556">
    <property type="entry name" value="Metallo-dependent hydrolases"/>
    <property type="match status" value="1"/>
</dbReference>
<gene>
    <name evidence="2" type="ORF">FSO04_38490</name>
</gene>
<dbReference type="InterPro" id="IPR006680">
    <property type="entry name" value="Amidohydro-rel"/>
</dbReference>
<keyword evidence="2" id="KW-0378">Hydrolase</keyword>
<sequence length="300" mass="32884">MSALDLSTSDAAIHAADAGAGVAEWLRDPTPRVTAVDSHAHVFVRGLPLAPQRRHAPDYDATLDTYVRYLAGNDVSHAVLVQPSFLGTDNSFFVAICRKYPQRFRGVAVVAPAVSDEELESLADAGVVGMRLNLLGLPLPDLRSGDWRRLLARANSLRWHVEVHREARDLPVVVSELLAQRCTVVVDHFGRPDAEAGASDPGFRYLLSTADTGKVWVKLSAAYRSSRGDGGLDLGEELTPLLLEAFSAERLVWGSDWPHTEHQDLIDYAASLRALATWVPEESTRLAILSRSARELFRFG</sequence>
<dbReference type="GO" id="GO:0016787">
    <property type="term" value="F:hydrolase activity"/>
    <property type="evidence" value="ECO:0007669"/>
    <property type="project" value="UniProtKB-KW"/>
</dbReference>
<evidence type="ECO:0000313" key="2">
    <source>
        <dbReference type="EMBL" id="KAE8754658.1"/>
    </source>
</evidence>
<feature type="domain" description="Amidohydrolase-related" evidence="1">
    <location>
        <begin position="36"/>
        <end position="299"/>
    </location>
</feature>
<dbReference type="InterPro" id="IPR032466">
    <property type="entry name" value="Metal_Hydrolase"/>
</dbReference>
<dbReference type="RefSeq" id="WP_154566691.1">
    <property type="nucleotide sequence ID" value="NZ_VOSW01000116.1"/>
</dbReference>
<dbReference type="PANTHER" id="PTHR35563:SF2">
    <property type="entry name" value="BARREL METAL-DEPENDENT HYDROLASE, PUTATIVE (AFU_ORTHOLOGUE AFUA_1G16240)-RELATED"/>
    <property type="match status" value="1"/>
</dbReference>
<accession>A0A6N6W451</accession>
<dbReference type="EMBL" id="VOSW01000116">
    <property type="protein sequence ID" value="KAE8754658.1"/>
    <property type="molecule type" value="Genomic_DNA"/>
</dbReference>
<organism evidence="2 3">
    <name type="scientific">Paraburkholderia madseniana</name>
    <dbReference type="NCBI Taxonomy" id="2599607"/>
    <lineage>
        <taxon>Bacteria</taxon>
        <taxon>Pseudomonadati</taxon>
        <taxon>Pseudomonadota</taxon>
        <taxon>Betaproteobacteria</taxon>
        <taxon>Burkholderiales</taxon>
        <taxon>Burkholderiaceae</taxon>
        <taxon>Paraburkholderia</taxon>
    </lineage>
</organism>
<dbReference type="OrthoDB" id="9787654at2"/>
<reference evidence="2 3" key="1">
    <citation type="journal article" date="2020" name="Int. J. Syst. Evol. Microbiol.">
        <title>Paraburkholderia madseniana sp. nov., a phenolic acid-degrading bacterium isolated from acidic forest soil.</title>
        <authorList>
            <person name="Wilhelm R.C."/>
            <person name="Murphy S.J.L."/>
            <person name="Feriancek N.M."/>
            <person name="Karasz D.C."/>
            <person name="DeRito C.M."/>
            <person name="Newman J.D."/>
            <person name="Buckley D.H."/>
        </authorList>
    </citation>
    <scope>NUCLEOTIDE SEQUENCE [LARGE SCALE GENOMIC DNA]</scope>
    <source>
        <strain evidence="2 3">RP11</strain>
    </source>
</reference>
<dbReference type="InterPro" id="IPR052358">
    <property type="entry name" value="Aro_Compnd_Degr_Hydrolases"/>
</dbReference>
<evidence type="ECO:0000313" key="3">
    <source>
        <dbReference type="Proteomes" id="UP000463700"/>
    </source>
</evidence>
<evidence type="ECO:0000259" key="1">
    <source>
        <dbReference type="Pfam" id="PF04909"/>
    </source>
</evidence>